<evidence type="ECO:0000313" key="2">
    <source>
        <dbReference type="EMBL" id="RDY06294.1"/>
    </source>
</evidence>
<name>A0A371HUA4_MUCPR</name>
<feature type="non-terminal residue" evidence="2">
    <location>
        <position position="1"/>
    </location>
</feature>
<protein>
    <submittedName>
        <fullName evidence="2">Protein SABRE</fullName>
    </submittedName>
</protein>
<feature type="region of interest" description="Disordered" evidence="1">
    <location>
        <begin position="68"/>
        <end position="132"/>
    </location>
</feature>
<sequence>MREVNLMEENISRDANPHIDGPIESVSIGEIKLSSRQSLVEVGVGSTSWDPKLQLVICNLEVVTRPSIKSSGEKKKPRKSSSGGSSGKGKGKGSVRDKKNRGCVRERKPKEQSERKPTQKTSNIKVASNSSLHPPPIFVGEYYHLQATEMKTSLRVQSLKPNNSSNKKHNDEMTKEGKTLVIIHLALHDDVFIKILTLESTKKAWDKLKEEIQGSERTKRI</sequence>
<reference evidence="2" key="1">
    <citation type="submission" date="2018-05" db="EMBL/GenBank/DDBJ databases">
        <title>Draft genome of Mucuna pruriens seed.</title>
        <authorList>
            <person name="Nnadi N.E."/>
            <person name="Vos R."/>
            <person name="Hasami M.H."/>
            <person name="Devisetty U.K."/>
            <person name="Aguiy J.C."/>
        </authorList>
    </citation>
    <scope>NUCLEOTIDE SEQUENCE [LARGE SCALE GENOMIC DNA]</scope>
    <source>
        <strain evidence="2">JCA_2017</strain>
    </source>
</reference>
<proteinExistence type="predicted"/>
<dbReference type="STRING" id="157652.A0A371HUA4"/>
<evidence type="ECO:0000313" key="3">
    <source>
        <dbReference type="Proteomes" id="UP000257109"/>
    </source>
</evidence>
<organism evidence="2 3">
    <name type="scientific">Mucuna pruriens</name>
    <name type="common">Velvet bean</name>
    <name type="synonym">Dolichos pruriens</name>
    <dbReference type="NCBI Taxonomy" id="157652"/>
    <lineage>
        <taxon>Eukaryota</taxon>
        <taxon>Viridiplantae</taxon>
        <taxon>Streptophyta</taxon>
        <taxon>Embryophyta</taxon>
        <taxon>Tracheophyta</taxon>
        <taxon>Spermatophyta</taxon>
        <taxon>Magnoliopsida</taxon>
        <taxon>eudicotyledons</taxon>
        <taxon>Gunneridae</taxon>
        <taxon>Pentapetalae</taxon>
        <taxon>rosids</taxon>
        <taxon>fabids</taxon>
        <taxon>Fabales</taxon>
        <taxon>Fabaceae</taxon>
        <taxon>Papilionoideae</taxon>
        <taxon>50 kb inversion clade</taxon>
        <taxon>NPAAA clade</taxon>
        <taxon>indigoferoid/millettioid clade</taxon>
        <taxon>Phaseoleae</taxon>
        <taxon>Mucuna</taxon>
    </lineage>
</organism>
<dbReference type="OrthoDB" id="1435522at2759"/>
<dbReference type="AlphaFoldDB" id="A0A371HUA4"/>
<evidence type="ECO:0000256" key="1">
    <source>
        <dbReference type="SAM" id="MobiDB-lite"/>
    </source>
</evidence>
<dbReference type="Proteomes" id="UP000257109">
    <property type="component" value="Unassembled WGS sequence"/>
</dbReference>
<comment type="caution">
    <text evidence="2">The sequence shown here is derived from an EMBL/GenBank/DDBJ whole genome shotgun (WGS) entry which is preliminary data.</text>
</comment>
<feature type="compositionally biased region" description="Polar residues" evidence="1">
    <location>
        <begin position="119"/>
        <end position="132"/>
    </location>
</feature>
<dbReference type="EMBL" id="QJKJ01001712">
    <property type="protein sequence ID" value="RDY06294.1"/>
    <property type="molecule type" value="Genomic_DNA"/>
</dbReference>
<accession>A0A371HUA4</accession>
<feature type="compositionally biased region" description="Basic and acidic residues" evidence="1">
    <location>
        <begin position="103"/>
        <end position="117"/>
    </location>
</feature>
<feature type="compositionally biased region" description="Basic residues" evidence="1">
    <location>
        <begin position="89"/>
        <end position="102"/>
    </location>
</feature>
<gene>
    <name evidence="2" type="primary">SAB</name>
    <name evidence="2" type="ORF">CR513_09741</name>
</gene>
<dbReference type="PANTHER" id="PTHR35317">
    <property type="entry name" value="OS04G0629600 PROTEIN"/>
    <property type="match status" value="1"/>
</dbReference>
<dbReference type="PANTHER" id="PTHR35317:SF31">
    <property type="entry name" value="DUF4219 DOMAIN-CONTAINING PROTEIN"/>
    <property type="match status" value="1"/>
</dbReference>
<keyword evidence="3" id="KW-1185">Reference proteome</keyword>